<organism evidence="2 3">
    <name type="scientific">Desulfoluna limicola</name>
    <dbReference type="NCBI Taxonomy" id="2810562"/>
    <lineage>
        <taxon>Bacteria</taxon>
        <taxon>Pseudomonadati</taxon>
        <taxon>Thermodesulfobacteriota</taxon>
        <taxon>Desulfobacteria</taxon>
        <taxon>Desulfobacterales</taxon>
        <taxon>Desulfolunaceae</taxon>
        <taxon>Desulfoluna</taxon>
    </lineage>
</organism>
<keyword evidence="1" id="KW-0175">Coiled coil</keyword>
<evidence type="ECO:0000313" key="2">
    <source>
        <dbReference type="EMBL" id="BCS96064.1"/>
    </source>
</evidence>
<protein>
    <recommendedName>
        <fullName evidence="4">Transporter</fullName>
    </recommendedName>
</protein>
<reference evidence="2 3" key="1">
    <citation type="submission" date="2021-02" db="EMBL/GenBank/DDBJ databases">
        <title>Complete genome of Desulfoluna sp. strain ASN36.</title>
        <authorList>
            <person name="Takahashi A."/>
            <person name="Kojima H."/>
            <person name="Fukui M."/>
        </authorList>
    </citation>
    <scope>NUCLEOTIDE SEQUENCE [LARGE SCALE GENOMIC DNA]</scope>
    <source>
        <strain evidence="2 3">ASN36</strain>
    </source>
</reference>
<feature type="coiled-coil region" evidence="1">
    <location>
        <begin position="36"/>
        <end position="73"/>
    </location>
</feature>
<keyword evidence="3" id="KW-1185">Reference proteome</keyword>
<sequence>MRRAGILLTWIVAMGIFFLPAFTWAEEATGKEQAALESIVTELEELRKELAALKQETQVRDQLKATSEEKAEETERILTAVGQEYVLRREGSLGITYGASYAYNDTDVLENAKAGSGLTVDHTSNHSLSNSISAQYGLRNYLTVNAAIPFIYKWDQQATSSERNATDIGDISFGLQWQPFPTSTGRASYILNTSLIIPSGASPYKIDVEEALSTGSGFYSALAELSISKPIDPIMAFGSLSYRYTHEVTGLNQTRNGPNDASALKKVSPGDTIGASMGIAYALSYQVTLHLSCQYSHTTSYEFDWHGGETNKTGTSTAASVNIGTGWKLSPETSANITVGIGMTDSTSDFTLSFSMPFDFTL</sequence>
<dbReference type="EMBL" id="AP024488">
    <property type="protein sequence ID" value="BCS96064.1"/>
    <property type="molecule type" value="Genomic_DNA"/>
</dbReference>
<evidence type="ECO:0000313" key="3">
    <source>
        <dbReference type="Proteomes" id="UP001320148"/>
    </source>
</evidence>
<name>A0ABM7PEN3_9BACT</name>
<evidence type="ECO:0008006" key="4">
    <source>
        <dbReference type="Google" id="ProtNLM"/>
    </source>
</evidence>
<accession>A0ABM7PEN3</accession>
<gene>
    <name evidence="2" type="ORF">DSLASN_16960</name>
</gene>
<evidence type="ECO:0000256" key="1">
    <source>
        <dbReference type="SAM" id="Coils"/>
    </source>
</evidence>
<proteinExistence type="predicted"/>
<dbReference type="Proteomes" id="UP001320148">
    <property type="component" value="Chromosome"/>
</dbReference>